<evidence type="ECO:0000256" key="4">
    <source>
        <dbReference type="PIRSR" id="PIRSR002825-1"/>
    </source>
</evidence>
<dbReference type="PIRSF" id="PIRSF002825">
    <property type="entry name" value="CfbpA"/>
    <property type="match status" value="1"/>
</dbReference>
<dbReference type="PRINTS" id="PR00909">
    <property type="entry name" value="SPERMDNBNDNG"/>
</dbReference>
<keyword evidence="3 5" id="KW-0732">Signal</keyword>
<feature type="binding site" evidence="4">
    <location>
        <position position="43"/>
    </location>
    <ligand>
        <name>Fe cation</name>
        <dbReference type="ChEBI" id="CHEBI:24875"/>
    </ligand>
</feature>
<dbReference type="PANTHER" id="PTHR30006:SF15">
    <property type="entry name" value="IRON-UTILIZATION PERIPLASMIC PROTEIN"/>
    <property type="match status" value="1"/>
</dbReference>
<evidence type="ECO:0000313" key="6">
    <source>
        <dbReference type="EMBL" id="TCJ31192.1"/>
    </source>
</evidence>
<dbReference type="GO" id="GO:0030288">
    <property type="term" value="C:outer membrane-bounded periplasmic space"/>
    <property type="evidence" value="ECO:0007669"/>
    <property type="project" value="TreeGrafter"/>
</dbReference>
<keyword evidence="4" id="KW-0408">Iron</keyword>
<proteinExistence type="inferred from homology"/>
<keyword evidence="4" id="KW-0479">Metal-binding</keyword>
<organism evidence="6 7">
    <name type="scientific">Nocardioides jejuensis</name>
    <dbReference type="NCBI Taxonomy" id="2502782"/>
    <lineage>
        <taxon>Bacteria</taxon>
        <taxon>Bacillati</taxon>
        <taxon>Actinomycetota</taxon>
        <taxon>Actinomycetes</taxon>
        <taxon>Propionibacteriales</taxon>
        <taxon>Nocardioidaceae</taxon>
        <taxon>Nocardioides</taxon>
    </lineage>
</organism>
<dbReference type="SUPFAM" id="SSF53850">
    <property type="entry name" value="Periplasmic binding protein-like II"/>
    <property type="match status" value="1"/>
</dbReference>
<comment type="similarity">
    <text evidence="1">Belongs to the bacterial solute-binding protein 1 family.</text>
</comment>
<dbReference type="PANTHER" id="PTHR30006">
    <property type="entry name" value="THIAMINE-BINDING PERIPLASMIC PROTEIN-RELATED"/>
    <property type="match status" value="1"/>
</dbReference>
<feature type="binding site" evidence="4">
    <location>
        <position position="232"/>
    </location>
    <ligand>
        <name>Fe cation</name>
        <dbReference type="ChEBI" id="CHEBI:24875"/>
    </ligand>
</feature>
<name>A0A4V6NBG1_9ACTN</name>
<dbReference type="EMBL" id="SJZJ01000001">
    <property type="protein sequence ID" value="TCJ31192.1"/>
    <property type="molecule type" value="Genomic_DNA"/>
</dbReference>
<keyword evidence="2" id="KW-0406">Ion transport</keyword>
<feature type="chain" id="PRO_5020208894" evidence="5">
    <location>
        <begin position="19"/>
        <end position="345"/>
    </location>
</feature>
<dbReference type="GO" id="GO:0019808">
    <property type="term" value="F:polyamine binding"/>
    <property type="evidence" value="ECO:0007669"/>
    <property type="project" value="InterPro"/>
</dbReference>
<dbReference type="Pfam" id="PF13343">
    <property type="entry name" value="SBP_bac_6"/>
    <property type="match status" value="1"/>
</dbReference>
<keyword evidence="2" id="KW-0410">Iron transport</keyword>
<feature type="signal peptide" evidence="5">
    <location>
        <begin position="1"/>
        <end position="18"/>
    </location>
</feature>
<evidence type="ECO:0000256" key="1">
    <source>
        <dbReference type="ARBA" id="ARBA00008520"/>
    </source>
</evidence>
<evidence type="ECO:0000256" key="5">
    <source>
        <dbReference type="SAM" id="SignalP"/>
    </source>
</evidence>
<protein>
    <submittedName>
        <fullName evidence="6">Extracellular solute-binding protein</fullName>
    </submittedName>
</protein>
<dbReference type="AlphaFoldDB" id="A0A4V6NBG1"/>
<comment type="caution">
    <text evidence="6">The sequence shown here is derived from an EMBL/GenBank/DDBJ whole genome shotgun (WGS) entry which is preliminary data.</text>
</comment>
<evidence type="ECO:0000256" key="2">
    <source>
        <dbReference type="ARBA" id="ARBA00022496"/>
    </source>
</evidence>
<dbReference type="PROSITE" id="PS51257">
    <property type="entry name" value="PROKAR_LIPOPROTEIN"/>
    <property type="match status" value="1"/>
</dbReference>
<dbReference type="Gene3D" id="3.40.190.10">
    <property type="entry name" value="Periplasmic binding protein-like II"/>
    <property type="match status" value="2"/>
</dbReference>
<keyword evidence="2" id="KW-0813">Transport</keyword>
<evidence type="ECO:0000256" key="3">
    <source>
        <dbReference type="ARBA" id="ARBA00022729"/>
    </source>
</evidence>
<dbReference type="InterPro" id="IPR001188">
    <property type="entry name" value="Sperm_putr-bd"/>
</dbReference>
<evidence type="ECO:0000313" key="7">
    <source>
        <dbReference type="Proteomes" id="UP000295453"/>
    </source>
</evidence>
<dbReference type="GO" id="GO:0006826">
    <property type="term" value="P:iron ion transport"/>
    <property type="evidence" value="ECO:0007669"/>
    <property type="project" value="UniProtKB-KW"/>
</dbReference>
<dbReference type="GO" id="GO:0015846">
    <property type="term" value="P:polyamine transport"/>
    <property type="evidence" value="ECO:0007669"/>
    <property type="project" value="InterPro"/>
</dbReference>
<dbReference type="InterPro" id="IPR026045">
    <property type="entry name" value="Ferric-bd"/>
</dbReference>
<reference evidence="6 7" key="1">
    <citation type="submission" date="2019-03" db="EMBL/GenBank/DDBJ databases">
        <authorList>
            <person name="Kim M.K.M."/>
        </authorList>
    </citation>
    <scope>NUCLEOTIDE SEQUENCE [LARGE SCALE GENOMIC DNA]</scope>
    <source>
        <strain evidence="6 7">18JY15-6</strain>
    </source>
</reference>
<keyword evidence="7" id="KW-1185">Reference proteome</keyword>
<dbReference type="OrthoDB" id="9769567at2"/>
<dbReference type="GO" id="GO:0046872">
    <property type="term" value="F:metal ion binding"/>
    <property type="evidence" value="ECO:0007669"/>
    <property type="project" value="UniProtKB-KW"/>
</dbReference>
<feature type="binding site" evidence="4">
    <location>
        <position position="231"/>
    </location>
    <ligand>
        <name>Fe cation</name>
        <dbReference type="ChEBI" id="CHEBI:24875"/>
    </ligand>
</feature>
<sequence length="345" mass="37220">MRRTSRSVALLATGLALASVTSGCSFLGLGSKPADLQVYSARHYGSEAVFKQFTKETGITVQFLGGENSDLLQRIKTEGKNSPADLFVTVDAGNLYEAAREGLLQPVDNAQLDAEIPAEYRDSQNRWFGLVSRARTVLYNPDTVKPSEFDAKETYAGLADPKWKGKLCMRDESEAYQVALVAHLINLYGKAKATEIVKGWVANDPQIMANDKLLIEAVDAGTCDVALVNHYYVAGELEDNPDLNVKIYWASQQGAGTMINISGAGVVKTSDNKKDAEILLEWLADKTGQAAMASGNHEFPVNPAVKPDAEASQFGAFKPAPLQADELGQQEKAAVEILDAAGYGR</sequence>
<gene>
    <name evidence="6" type="ORF">EPD65_01070</name>
</gene>
<accession>A0A4V6NBG1</accession>
<dbReference type="RefSeq" id="WP_131581072.1">
    <property type="nucleotide sequence ID" value="NZ_SJZJ01000001.1"/>
</dbReference>
<dbReference type="Proteomes" id="UP000295453">
    <property type="component" value="Unassembled WGS sequence"/>
</dbReference>